<feature type="compositionally biased region" description="Basic and acidic residues" evidence="3">
    <location>
        <begin position="1"/>
        <end position="18"/>
    </location>
</feature>
<feature type="domain" description="Type II methyltransferase M.TaqI-like" evidence="4">
    <location>
        <begin position="248"/>
        <end position="360"/>
    </location>
</feature>
<keyword evidence="5" id="KW-0347">Helicase</keyword>
<dbReference type="PANTHER" id="PTHR41313:SF1">
    <property type="entry name" value="DNA METHYLASE ADENINE-SPECIFIC DOMAIN-CONTAINING PROTEIN"/>
    <property type="match status" value="1"/>
</dbReference>
<accession>A0A737F0F5</accession>
<dbReference type="PANTHER" id="PTHR41313">
    <property type="entry name" value="ADENINE-SPECIFIC METHYLTRANSFERASE"/>
    <property type="match status" value="1"/>
</dbReference>
<proteinExistence type="predicted"/>
<reference evidence="5" key="2">
    <citation type="submission" date="2018-07" db="EMBL/GenBank/DDBJ databases">
        <authorList>
            <consortium name="NCBI Pathogen Detection Project"/>
        </authorList>
    </citation>
    <scope>NUCLEOTIDE SEQUENCE</scope>
    <source>
        <strain evidence="5">1363-65</strain>
    </source>
</reference>
<dbReference type="Pfam" id="PF07669">
    <property type="entry name" value="Eco57I"/>
    <property type="match status" value="1"/>
</dbReference>
<gene>
    <name evidence="5" type="ORF">GNC09_004526</name>
</gene>
<dbReference type="AlphaFoldDB" id="A0A737F0F5"/>
<dbReference type="GO" id="GO:0009007">
    <property type="term" value="F:site-specific DNA-methyltransferase (adenine-specific) activity"/>
    <property type="evidence" value="ECO:0007669"/>
    <property type="project" value="UniProtKB-EC"/>
</dbReference>
<dbReference type="GO" id="GO:0003676">
    <property type="term" value="F:nucleic acid binding"/>
    <property type="evidence" value="ECO:0007669"/>
    <property type="project" value="InterPro"/>
</dbReference>
<dbReference type="GO" id="GO:0004386">
    <property type="term" value="F:helicase activity"/>
    <property type="evidence" value="ECO:0007669"/>
    <property type="project" value="UniProtKB-KW"/>
</dbReference>
<feature type="compositionally biased region" description="Polar residues" evidence="3">
    <location>
        <begin position="49"/>
        <end position="63"/>
    </location>
</feature>
<dbReference type="InterPro" id="IPR011639">
    <property type="entry name" value="MethylTrfase_TaqI-like_dom"/>
</dbReference>
<dbReference type="InterPro" id="IPR002052">
    <property type="entry name" value="DNA_methylase_N6_adenine_CS"/>
</dbReference>
<reference evidence="5" key="1">
    <citation type="journal article" date="2018" name="Genome Biol.">
        <title>SKESA: strategic k-mer extension for scrupulous assemblies.</title>
        <authorList>
            <person name="Souvorov A."/>
            <person name="Agarwala R."/>
            <person name="Lipman D.J."/>
        </authorList>
    </citation>
    <scope>NUCLEOTIDE SEQUENCE</scope>
    <source>
        <strain evidence="5">1363-65</strain>
    </source>
</reference>
<keyword evidence="5" id="KW-0067">ATP-binding</keyword>
<comment type="caution">
    <text evidence="5">The sequence shown here is derived from an EMBL/GenBank/DDBJ whole genome shotgun (WGS) entry which is preliminary data.</text>
</comment>
<evidence type="ECO:0000256" key="1">
    <source>
        <dbReference type="ARBA" id="ARBA00022603"/>
    </source>
</evidence>
<feature type="region of interest" description="Disordered" evidence="3">
    <location>
        <begin position="1"/>
        <end position="109"/>
    </location>
</feature>
<sequence>MSKKNEGLHDDNWQRGPHDNSSPNSLSGDNPAASERQGADDAGPENSGPMGNQSTQRPQSSGETGVPDAVFDSHQSAGNGNGRADRESRSEHERAGNAGTPGSQHKPANFRLNAITDLGAGGAKTKFKDNIASLELLKELASNKRQASPDEQAILARYVGWGGIPQAFDETNSDWENEYKRLRDLLSPDEYDSARASTLNAHYTSSDVITGIYNGLQKIGVGDGVRILEPASGIGHFAGMLPFQADMTLNELDSISSRISRQLYPEFTTIHQGFEKFRAPANYFDVAIGNPPFGDFRVNDPLNPQTSRFSIHNFFMAKSLDSVRAGGITAMVVSRFFLDSKSSEHREYIADRAHFLGAIRLPENAFKQNALTTVTTDIVFFQKAHPGEETERSWINTGFVRCASTNEPIEVNSWFVNHPEQMIGQMQLESRAFGNSPQCVAVPGLNLNTEITSRLSPLPKNCFIARQHNNELNNVTPKPSVDFTDTGVKVDSFFITPDNRIAVRKPDLLGKSDYEYYVTRSAVEDERIRSAIQIRDTLTHLIALETNDNTSQSTMDQVRQSLNLLYDKHVKKYDFLSSRSNKSVLKYDPLYPLLQSLEVEYDKGITKTMAEKEGSVQRKPSARKAAIFSRRVNRPSSIASSADSAKDGLVISLNETGRVDIDRISTLTGMPPEAVTRELRGLIYRNPESLEYDTADTFLSGNVKKKLEKARRLYGAIPSVTADELDKFTHKYFAPDAAARFKNIDTDILLDELQRSISALEENQPQDIDAIDISVQLISTWLPQTDIQAFVREHLGIADQECKAVYVPPVGKWVTSFKGGNKDLLENTWGTARMNALEILDRLFNNTAIQVRDITGFNDDGAPIYTVNQEETLAAQGK</sequence>
<feature type="compositionally biased region" description="Polar residues" evidence="3">
    <location>
        <begin position="19"/>
        <end position="28"/>
    </location>
</feature>
<keyword evidence="5" id="KW-0378">Hydrolase</keyword>
<evidence type="ECO:0000313" key="5">
    <source>
        <dbReference type="EMBL" id="HAE8104392.1"/>
    </source>
</evidence>
<dbReference type="PRINTS" id="PR00507">
    <property type="entry name" value="N12N6MTFRASE"/>
</dbReference>
<feature type="non-terminal residue" evidence="5">
    <location>
        <position position="878"/>
    </location>
</feature>
<evidence type="ECO:0000259" key="4">
    <source>
        <dbReference type="Pfam" id="PF07669"/>
    </source>
</evidence>
<name>A0A737F0F5_SALER</name>
<organism evidence="5">
    <name type="scientific">Salmonella enterica subsp. indica serovar 45:a:e,n,x</name>
    <dbReference type="NCBI Taxonomy" id="1307500"/>
    <lineage>
        <taxon>Bacteria</taxon>
        <taxon>Pseudomonadati</taxon>
        <taxon>Pseudomonadota</taxon>
        <taxon>Gammaproteobacteria</taxon>
        <taxon>Enterobacterales</taxon>
        <taxon>Enterobacteriaceae</taxon>
        <taxon>Salmonella</taxon>
    </lineage>
</organism>
<dbReference type="EMBL" id="DAATDB010000045">
    <property type="protein sequence ID" value="HAE8104392.1"/>
    <property type="molecule type" value="Genomic_DNA"/>
</dbReference>
<feature type="compositionally biased region" description="Basic and acidic residues" evidence="3">
    <location>
        <begin position="83"/>
        <end position="95"/>
    </location>
</feature>
<protein>
    <submittedName>
        <fullName evidence="5">Helicase</fullName>
    </submittedName>
</protein>
<keyword evidence="5" id="KW-0547">Nucleotide-binding</keyword>
<dbReference type="GO" id="GO:0006304">
    <property type="term" value="P:DNA modification"/>
    <property type="evidence" value="ECO:0007669"/>
    <property type="project" value="InterPro"/>
</dbReference>
<dbReference type="InterPro" id="IPR029063">
    <property type="entry name" value="SAM-dependent_MTases_sf"/>
</dbReference>
<keyword evidence="1" id="KW-0489">Methyltransferase</keyword>
<dbReference type="PROSITE" id="PS00092">
    <property type="entry name" value="N6_MTASE"/>
    <property type="match status" value="1"/>
</dbReference>
<keyword evidence="2" id="KW-0808">Transferase</keyword>
<dbReference type="Gene3D" id="3.40.50.150">
    <property type="entry name" value="Vaccinia Virus protein VP39"/>
    <property type="match status" value="1"/>
</dbReference>
<dbReference type="InterPro" id="IPR052933">
    <property type="entry name" value="DNA_Protect_Modify"/>
</dbReference>
<evidence type="ECO:0000256" key="2">
    <source>
        <dbReference type="ARBA" id="ARBA00022679"/>
    </source>
</evidence>
<dbReference type="SUPFAM" id="SSF53335">
    <property type="entry name" value="S-adenosyl-L-methionine-dependent methyltransferases"/>
    <property type="match status" value="1"/>
</dbReference>
<dbReference type="GO" id="GO:0032259">
    <property type="term" value="P:methylation"/>
    <property type="evidence" value="ECO:0007669"/>
    <property type="project" value="UniProtKB-KW"/>
</dbReference>
<evidence type="ECO:0000256" key="3">
    <source>
        <dbReference type="SAM" id="MobiDB-lite"/>
    </source>
</evidence>